<keyword evidence="3 6" id="KW-1133">Transmembrane helix</keyword>
<feature type="region of interest" description="Disordered" evidence="5">
    <location>
        <begin position="1"/>
        <end position="92"/>
    </location>
</feature>
<feature type="transmembrane region" description="Helical" evidence="6">
    <location>
        <begin position="194"/>
        <end position="215"/>
    </location>
</feature>
<sequence>MCGARKDGEVQPGRTTATNTTNTRNTTKPITPITPTIITSDLTSQDLPTPFPKTDVIRAQPKDKAFAAGAAEEAPTTSCPSSGLSGARRRPSVAVAAREQQPTCHHSQTHRAAEWRLKSWPLHTFWQANRPAILVALAQLFAALMNLAARFLELEGDGMHPIQMLLLRQGMTSVGCILYMWWAKTPGFPLGPPGVRWLLLLRGTVGFFGIFGMWWSMMYLPLADATVITFLAPGVAGLACYFFLREPFTRLEQVATLVALLGVVLIAQPTAFFADAPSLDETGQQQYRQSRPRVFQDGWGMDRPSSRSFFISADHQTTPQERILAVGVGLLGVFGAAGAFTTVRAIGKRAHPLVSVNAFAVICTVICAASLVLAPVWDIAQPSLRWVPPTSSRQWLLLLSLGALGFVMQYLLTAGLGADKSNRANAMVYTQMLFAVSFDRWVFGNQMGLMSFAGCTLILGSAVSVVLIKEKPPLPSVRSVVDVDVDVERRGNLYGDQEDSPLLVDVAVRS</sequence>
<dbReference type="SUPFAM" id="SSF103481">
    <property type="entry name" value="Multidrug resistance efflux transporter EmrE"/>
    <property type="match status" value="2"/>
</dbReference>
<evidence type="ECO:0000259" key="7">
    <source>
        <dbReference type="Pfam" id="PF00892"/>
    </source>
</evidence>
<feature type="transmembrane region" description="Helical" evidence="6">
    <location>
        <begin position="323"/>
        <end position="346"/>
    </location>
</feature>
<feature type="transmembrane region" description="Helical" evidence="6">
    <location>
        <begin position="256"/>
        <end position="274"/>
    </location>
</feature>
<evidence type="ECO:0000256" key="2">
    <source>
        <dbReference type="ARBA" id="ARBA00022692"/>
    </source>
</evidence>
<dbReference type="AlphaFoldDB" id="A0A9P7N3L1"/>
<dbReference type="GO" id="GO:0016020">
    <property type="term" value="C:membrane"/>
    <property type="evidence" value="ECO:0007669"/>
    <property type="project" value="UniProtKB-SubCell"/>
</dbReference>
<proteinExistence type="predicted"/>
<feature type="compositionally biased region" description="Polar residues" evidence="5">
    <location>
        <begin position="75"/>
        <end position="84"/>
    </location>
</feature>
<evidence type="ECO:0000313" key="9">
    <source>
        <dbReference type="Proteomes" id="UP000748025"/>
    </source>
</evidence>
<reference evidence="8" key="1">
    <citation type="journal article" date="2020" name="bioRxiv">
        <title>Whole genome comparisons of ergot fungi reveals the divergence and evolution of species within the genus Claviceps are the result of varying mechanisms driving genome evolution and host range expansion.</title>
        <authorList>
            <person name="Wyka S.A."/>
            <person name="Mondo S.J."/>
            <person name="Liu M."/>
            <person name="Dettman J."/>
            <person name="Nalam V."/>
            <person name="Broders K.D."/>
        </authorList>
    </citation>
    <scope>NUCLEOTIDE SEQUENCE</scope>
    <source>
        <strain evidence="8">CCC 602</strain>
    </source>
</reference>
<accession>A0A9P7N3L1</accession>
<dbReference type="PANTHER" id="PTHR22911">
    <property type="entry name" value="ACYL-MALONYL CONDENSING ENZYME-RELATED"/>
    <property type="match status" value="1"/>
</dbReference>
<evidence type="ECO:0000256" key="6">
    <source>
        <dbReference type="SAM" id="Phobius"/>
    </source>
</evidence>
<keyword evidence="2 6" id="KW-0812">Transmembrane</keyword>
<dbReference type="OrthoDB" id="306876at2759"/>
<feature type="transmembrane region" description="Helical" evidence="6">
    <location>
        <begin position="227"/>
        <end position="244"/>
    </location>
</feature>
<evidence type="ECO:0000313" key="8">
    <source>
        <dbReference type="EMBL" id="KAG5988124.1"/>
    </source>
</evidence>
<name>A0A9P7N3L1_9HYPO</name>
<evidence type="ECO:0000256" key="5">
    <source>
        <dbReference type="SAM" id="MobiDB-lite"/>
    </source>
</evidence>
<protein>
    <recommendedName>
        <fullName evidence="7">EamA domain-containing protein</fullName>
    </recommendedName>
</protein>
<dbReference type="Pfam" id="PF00892">
    <property type="entry name" value="EamA"/>
    <property type="match status" value="2"/>
</dbReference>
<feature type="transmembrane region" description="Helical" evidence="6">
    <location>
        <begin position="164"/>
        <end position="182"/>
    </location>
</feature>
<feature type="transmembrane region" description="Helical" evidence="6">
    <location>
        <begin position="132"/>
        <end position="152"/>
    </location>
</feature>
<feature type="transmembrane region" description="Helical" evidence="6">
    <location>
        <begin position="449"/>
        <end position="468"/>
    </location>
</feature>
<feature type="domain" description="EamA" evidence="7">
    <location>
        <begin position="329"/>
        <end position="466"/>
    </location>
</feature>
<evidence type="ECO:0000256" key="4">
    <source>
        <dbReference type="ARBA" id="ARBA00023136"/>
    </source>
</evidence>
<feature type="transmembrane region" description="Helical" evidence="6">
    <location>
        <begin position="394"/>
        <end position="412"/>
    </location>
</feature>
<keyword evidence="9" id="KW-1185">Reference proteome</keyword>
<dbReference type="Proteomes" id="UP000748025">
    <property type="component" value="Unassembled WGS sequence"/>
</dbReference>
<dbReference type="PANTHER" id="PTHR22911:SF6">
    <property type="entry name" value="SOLUTE CARRIER FAMILY 35 MEMBER G1"/>
    <property type="match status" value="1"/>
</dbReference>
<dbReference type="InterPro" id="IPR000620">
    <property type="entry name" value="EamA_dom"/>
</dbReference>
<dbReference type="EMBL" id="SRPW01003139">
    <property type="protein sequence ID" value="KAG5988124.1"/>
    <property type="molecule type" value="Genomic_DNA"/>
</dbReference>
<feature type="compositionally biased region" description="Low complexity" evidence="5">
    <location>
        <begin position="15"/>
        <end position="39"/>
    </location>
</feature>
<dbReference type="InterPro" id="IPR037185">
    <property type="entry name" value="EmrE-like"/>
</dbReference>
<gene>
    <name evidence="8" type="ORF">E4U43_004832</name>
</gene>
<organism evidence="8 9">
    <name type="scientific">Claviceps pusilla</name>
    <dbReference type="NCBI Taxonomy" id="123648"/>
    <lineage>
        <taxon>Eukaryota</taxon>
        <taxon>Fungi</taxon>
        <taxon>Dikarya</taxon>
        <taxon>Ascomycota</taxon>
        <taxon>Pezizomycotina</taxon>
        <taxon>Sordariomycetes</taxon>
        <taxon>Hypocreomycetidae</taxon>
        <taxon>Hypocreales</taxon>
        <taxon>Clavicipitaceae</taxon>
        <taxon>Claviceps</taxon>
    </lineage>
</organism>
<comment type="subcellular location">
    <subcellularLocation>
        <location evidence="1">Membrane</location>
        <topology evidence="1">Multi-pass membrane protein</topology>
    </subcellularLocation>
</comment>
<feature type="domain" description="EamA" evidence="7">
    <location>
        <begin position="132"/>
        <end position="267"/>
    </location>
</feature>
<feature type="transmembrane region" description="Helical" evidence="6">
    <location>
        <begin position="353"/>
        <end position="374"/>
    </location>
</feature>
<comment type="caution">
    <text evidence="8">The sequence shown here is derived from an EMBL/GenBank/DDBJ whole genome shotgun (WGS) entry which is preliminary data.</text>
</comment>
<evidence type="ECO:0000256" key="3">
    <source>
        <dbReference type="ARBA" id="ARBA00022989"/>
    </source>
</evidence>
<evidence type="ECO:0000256" key="1">
    <source>
        <dbReference type="ARBA" id="ARBA00004141"/>
    </source>
</evidence>
<keyword evidence="4 6" id="KW-0472">Membrane</keyword>